<accession>A0A5N5ECD3</accession>
<proteinExistence type="predicted"/>
<protein>
    <submittedName>
        <fullName evidence="1">Uncharacterized protein</fullName>
    </submittedName>
</protein>
<dbReference type="Proteomes" id="UP000325576">
    <property type="component" value="Unassembled WGS sequence"/>
</dbReference>
<evidence type="ECO:0000313" key="1">
    <source>
        <dbReference type="EMBL" id="KAB2587301.1"/>
    </source>
</evidence>
<dbReference type="EMBL" id="MRBO01000021">
    <property type="protein sequence ID" value="KAB2587301.1"/>
    <property type="molecule type" value="Genomic_DNA"/>
</dbReference>
<evidence type="ECO:0000313" key="2">
    <source>
        <dbReference type="Proteomes" id="UP000325576"/>
    </source>
</evidence>
<name>A0A5N5ECD3_RHOER</name>
<sequence>MYEETTQRIVNLMKETFVGGPFVEFYDGDPDEIPAFNLPCIVVDQTNDDTVRATWGEDDITDSIIIKVIFNKADDWTADVNPNDLTSRKIRQIITARDPKTGRYMPNTVKHAIRYFATKGLTAVASDMEIEYGMVPRVNGDKGIITQEGWVKFSVQYVAEVVEAQ</sequence>
<comment type="caution">
    <text evidence="1">The sequence shown here is derived from an EMBL/GenBank/DDBJ whole genome shotgun (WGS) entry which is preliminary data.</text>
</comment>
<reference evidence="1 2" key="1">
    <citation type="journal article" date="2017" name="Poromechanics V (2013)">
        <title>Genomic Characterization of the Arsenic-Tolerant Actinobacterium, &lt;i&gt;Rhodococcus erythropolis&lt;/i&gt; S43.</title>
        <authorList>
            <person name="Retamal-Morales G."/>
            <person name="Mehnert M."/>
            <person name="Schwabe R."/>
            <person name="Tischler D."/>
            <person name="Schloemann M."/>
            <person name="Levican G.J."/>
        </authorList>
    </citation>
    <scope>NUCLEOTIDE SEQUENCE [LARGE SCALE GENOMIC DNA]</scope>
    <source>
        <strain evidence="1 2">S43</strain>
    </source>
</reference>
<organism evidence="1 2">
    <name type="scientific">Rhodococcus erythropolis</name>
    <name type="common">Arthrobacter picolinophilus</name>
    <dbReference type="NCBI Taxonomy" id="1833"/>
    <lineage>
        <taxon>Bacteria</taxon>
        <taxon>Bacillati</taxon>
        <taxon>Actinomycetota</taxon>
        <taxon>Actinomycetes</taxon>
        <taxon>Mycobacteriales</taxon>
        <taxon>Nocardiaceae</taxon>
        <taxon>Rhodococcus</taxon>
        <taxon>Rhodococcus erythropolis group</taxon>
    </lineage>
</organism>
<gene>
    <name evidence="1" type="ORF">BS297_01070</name>
</gene>
<dbReference type="AlphaFoldDB" id="A0A5N5ECD3"/>